<name>A0A8K0DBT1_IGNLU</name>
<comment type="caution">
    <text evidence="1">The sequence shown here is derived from an EMBL/GenBank/DDBJ whole genome shotgun (WGS) entry which is preliminary data.</text>
</comment>
<evidence type="ECO:0000313" key="1">
    <source>
        <dbReference type="EMBL" id="KAF2901384.1"/>
    </source>
</evidence>
<dbReference type="EMBL" id="VTPC01001673">
    <property type="protein sequence ID" value="KAF2901384.1"/>
    <property type="molecule type" value="Genomic_DNA"/>
</dbReference>
<dbReference type="OrthoDB" id="6434541at2759"/>
<evidence type="ECO:0000313" key="2">
    <source>
        <dbReference type="Proteomes" id="UP000801492"/>
    </source>
</evidence>
<accession>A0A8K0DBT1</accession>
<sequence>MDAPETNIENEVKDTNKYTPTFNLLKAKIEPFLTIKTGNSSSACFVSGDNDGNFNANVNARRRFKLPPLDIKMFSEDLLRAWQRLVRNISSQNDLDSLLEFVRQEVKCEETIIMAETGIDFKKSGSQALDQDMITIHVKCIFEGPWLQELHKQGSHVSDAVEKPIDILLGADGRTAVKVAIGKCVICKRHEANRMDTSPKALLLKRVTEAALYEVTKVDFCDPLFVYLCCLQRLRKFIAKRGRSIKIYSGNETNYTATSKLLKRIDWIEIAKFCSCEKIESPNLHGGEDGCFA</sequence>
<organism evidence="1 2">
    <name type="scientific">Ignelater luminosus</name>
    <name type="common">Cucubano</name>
    <name type="synonym">Pyrophorus luminosus</name>
    <dbReference type="NCBI Taxonomy" id="2038154"/>
    <lineage>
        <taxon>Eukaryota</taxon>
        <taxon>Metazoa</taxon>
        <taxon>Ecdysozoa</taxon>
        <taxon>Arthropoda</taxon>
        <taxon>Hexapoda</taxon>
        <taxon>Insecta</taxon>
        <taxon>Pterygota</taxon>
        <taxon>Neoptera</taxon>
        <taxon>Endopterygota</taxon>
        <taxon>Coleoptera</taxon>
        <taxon>Polyphaga</taxon>
        <taxon>Elateriformia</taxon>
        <taxon>Elateroidea</taxon>
        <taxon>Elateridae</taxon>
        <taxon>Agrypninae</taxon>
        <taxon>Pyrophorini</taxon>
        <taxon>Ignelater</taxon>
    </lineage>
</organism>
<reference evidence="1" key="1">
    <citation type="submission" date="2019-08" db="EMBL/GenBank/DDBJ databases">
        <title>The genome of the North American firefly Photinus pyralis.</title>
        <authorList>
            <consortium name="Photinus pyralis genome working group"/>
            <person name="Fallon T.R."/>
            <person name="Sander Lower S.E."/>
            <person name="Weng J.-K."/>
        </authorList>
    </citation>
    <scope>NUCLEOTIDE SEQUENCE</scope>
    <source>
        <strain evidence="1">TRF0915ILg1</strain>
        <tissue evidence="1">Whole body</tissue>
    </source>
</reference>
<dbReference type="AlphaFoldDB" id="A0A8K0DBT1"/>
<dbReference type="Proteomes" id="UP000801492">
    <property type="component" value="Unassembled WGS sequence"/>
</dbReference>
<gene>
    <name evidence="1" type="ORF">ILUMI_04804</name>
</gene>
<protein>
    <submittedName>
        <fullName evidence="1">Uncharacterized protein</fullName>
    </submittedName>
</protein>
<keyword evidence="2" id="KW-1185">Reference proteome</keyword>
<proteinExistence type="predicted"/>